<evidence type="ECO:0000256" key="4">
    <source>
        <dbReference type="ARBA" id="ARBA00023163"/>
    </source>
</evidence>
<dbReference type="InterPro" id="IPR050950">
    <property type="entry name" value="HTH-type_LysR_regulators"/>
</dbReference>
<dbReference type="PROSITE" id="PS50931">
    <property type="entry name" value="HTH_LYSR"/>
    <property type="match status" value="1"/>
</dbReference>
<comment type="caution">
    <text evidence="6">The sequence shown here is derived from an EMBL/GenBank/DDBJ whole genome shotgun (WGS) entry which is preliminary data.</text>
</comment>
<evidence type="ECO:0000256" key="3">
    <source>
        <dbReference type="ARBA" id="ARBA00023125"/>
    </source>
</evidence>
<dbReference type="InterPro" id="IPR036390">
    <property type="entry name" value="WH_DNA-bd_sf"/>
</dbReference>
<dbReference type="Gene3D" id="3.40.190.290">
    <property type="match status" value="1"/>
</dbReference>
<sequence length="292" mass="32903">MNLKDLTYFAALAEQKQFTAVSEQFGVTQPTISYALKRLEEEFESALIVRDTTKKSVVLTKTGQLVYELAVKIRREIAFTKEEVALQSIEKLRFGLPPIIGMYYFRDLLKKLGVLELLPYLETVEMGSADLMSQIKTGQLDFGMVSSVDPIHISGVTATKIASFPFVFATGDVTKPDSMYFDEIGAEEFVMLDEGFVHSRIFKWLTEISDTHPKILFQTSNPETLKNVLRDGVGMSFITALALTQNATGLKQIDILDVDMPTFDIYLLSRDRAEVGPMSQAILRVIRDEWQC</sequence>
<name>A0A0D1JM08_9LACO</name>
<accession>A0A0D1JM08</accession>
<reference evidence="6 7" key="1">
    <citation type="journal article" date="2015" name="Microbiology (Mosc.)">
        <title>Genomics of the Weissella cibaria species with an examination of its metabolic traits.</title>
        <authorList>
            <person name="Lynch K.M."/>
            <person name="Lucid A."/>
            <person name="Arendt E.K."/>
            <person name="Sleator R.D."/>
            <person name="Lucey B."/>
            <person name="Coffey A."/>
        </authorList>
    </citation>
    <scope>NUCLEOTIDE SEQUENCE [LARGE SCALE GENOMIC DNA]</scope>
    <source>
        <strain evidence="6 7">AB3b</strain>
    </source>
</reference>
<dbReference type="InterPro" id="IPR005119">
    <property type="entry name" value="LysR_subst-bd"/>
</dbReference>
<dbReference type="Proteomes" id="UP000032289">
    <property type="component" value="Unassembled WGS sequence"/>
</dbReference>
<dbReference type="GO" id="GO:0003677">
    <property type="term" value="F:DNA binding"/>
    <property type="evidence" value="ECO:0007669"/>
    <property type="project" value="UniProtKB-KW"/>
</dbReference>
<dbReference type="PANTHER" id="PTHR30419">
    <property type="entry name" value="HTH-TYPE TRANSCRIPTIONAL REGULATOR YBHD"/>
    <property type="match status" value="1"/>
</dbReference>
<dbReference type="InterPro" id="IPR036388">
    <property type="entry name" value="WH-like_DNA-bd_sf"/>
</dbReference>
<evidence type="ECO:0000259" key="5">
    <source>
        <dbReference type="PROSITE" id="PS50931"/>
    </source>
</evidence>
<dbReference type="PRINTS" id="PR00039">
    <property type="entry name" value="HTHLYSR"/>
</dbReference>
<evidence type="ECO:0000256" key="2">
    <source>
        <dbReference type="ARBA" id="ARBA00023015"/>
    </source>
</evidence>
<proteinExistence type="inferred from homology"/>
<dbReference type="GO" id="GO:0003700">
    <property type="term" value="F:DNA-binding transcription factor activity"/>
    <property type="evidence" value="ECO:0007669"/>
    <property type="project" value="InterPro"/>
</dbReference>
<comment type="similarity">
    <text evidence="1">Belongs to the LysR transcriptional regulatory family.</text>
</comment>
<evidence type="ECO:0000313" key="6">
    <source>
        <dbReference type="EMBL" id="KIU22363.1"/>
    </source>
</evidence>
<dbReference type="Gene3D" id="1.10.10.10">
    <property type="entry name" value="Winged helix-like DNA-binding domain superfamily/Winged helix DNA-binding domain"/>
    <property type="match status" value="1"/>
</dbReference>
<dbReference type="GO" id="GO:0005829">
    <property type="term" value="C:cytosol"/>
    <property type="evidence" value="ECO:0007669"/>
    <property type="project" value="TreeGrafter"/>
</dbReference>
<dbReference type="EMBL" id="JWHT01000041">
    <property type="protein sequence ID" value="KIU22363.1"/>
    <property type="molecule type" value="Genomic_DNA"/>
</dbReference>
<keyword evidence="4" id="KW-0804">Transcription</keyword>
<keyword evidence="3" id="KW-0238">DNA-binding</keyword>
<keyword evidence="2" id="KW-0805">Transcription regulation</keyword>
<dbReference type="AlphaFoldDB" id="A0A0D1JM08"/>
<organism evidence="6 7">
    <name type="scientific">Weissella cibaria</name>
    <dbReference type="NCBI Taxonomy" id="137591"/>
    <lineage>
        <taxon>Bacteria</taxon>
        <taxon>Bacillati</taxon>
        <taxon>Bacillota</taxon>
        <taxon>Bacilli</taxon>
        <taxon>Lactobacillales</taxon>
        <taxon>Lactobacillaceae</taxon>
        <taxon>Weissella</taxon>
    </lineage>
</organism>
<dbReference type="Pfam" id="PF00126">
    <property type="entry name" value="HTH_1"/>
    <property type="match status" value="1"/>
</dbReference>
<protein>
    <submittedName>
        <fullName evidence="6">OxyR_2 protein</fullName>
    </submittedName>
</protein>
<dbReference type="Pfam" id="PF03466">
    <property type="entry name" value="LysR_substrate"/>
    <property type="match status" value="1"/>
</dbReference>
<dbReference type="PATRIC" id="fig|137591.24.peg.1705"/>
<evidence type="ECO:0000256" key="1">
    <source>
        <dbReference type="ARBA" id="ARBA00009437"/>
    </source>
</evidence>
<gene>
    <name evidence="6" type="primary">oxyR_2</name>
    <name evidence="6" type="ORF">ab3b_01758</name>
</gene>
<dbReference type="RefSeq" id="WP_043941590.1">
    <property type="nucleotide sequence ID" value="NZ_JWHT01000041.1"/>
</dbReference>
<feature type="domain" description="HTH lysR-type" evidence="5">
    <location>
        <begin position="1"/>
        <end position="60"/>
    </location>
</feature>
<dbReference type="SUPFAM" id="SSF46785">
    <property type="entry name" value="Winged helix' DNA-binding domain"/>
    <property type="match status" value="1"/>
</dbReference>
<evidence type="ECO:0000313" key="7">
    <source>
        <dbReference type="Proteomes" id="UP000032289"/>
    </source>
</evidence>
<dbReference type="SUPFAM" id="SSF53850">
    <property type="entry name" value="Periplasmic binding protein-like II"/>
    <property type="match status" value="1"/>
</dbReference>
<dbReference type="InterPro" id="IPR000847">
    <property type="entry name" value="LysR_HTH_N"/>
</dbReference>